<protein>
    <recommendedName>
        <fullName evidence="4">Lipoprotein</fullName>
    </recommendedName>
</protein>
<dbReference type="PROSITE" id="PS51257">
    <property type="entry name" value="PROKAR_LIPOPROTEIN"/>
    <property type="match status" value="1"/>
</dbReference>
<dbReference type="RefSeq" id="WP_190225062.1">
    <property type="nucleotide sequence ID" value="NZ_BNBS01000084.1"/>
</dbReference>
<name>A0ABQ3P8X7_9ACTN</name>
<reference evidence="2" key="1">
    <citation type="submission" date="2024-05" db="EMBL/GenBank/DDBJ databases">
        <title>Whole genome shotgun sequence of Streptomyces hydrogenans NBRC 13475.</title>
        <authorList>
            <person name="Komaki H."/>
            <person name="Tamura T."/>
        </authorList>
    </citation>
    <scope>NUCLEOTIDE SEQUENCE</scope>
    <source>
        <strain evidence="2">NBRC 13475</strain>
    </source>
</reference>
<proteinExistence type="predicted"/>
<evidence type="ECO:0000313" key="3">
    <source>
        <dbReference type="Proteomes" id="UP001052739"/>
    </source>
</evidence>
<dbReference type="EMBL" id="BNDW01000019">
    <property type="protein sequence ID" value="GHI21459.1"/>
    <property type="molecule type" value="Genomic_DNA"/>
</dbReference>
<dbReference type="Proteomes" id="UP001052739">
    <property type="component" value="Unassembled WGS sequence"/>
</dbReference>
<feature type="signal peptide" evidence="1">
    <location>
        <begin position="1"/>
        <end position="27"/>
    </location>
</feature>
<comment type="caution">
    <text evidence="2">The sequence shown here is derived from an EMBL/GenBank/DDBJ whole genome shotgun (WGS) entry which is preliminary data.</text>
</comment>
<evidence type="ECO:0000256" key="1">
    <source>
        <dbReference type="SAM" id="SignalP"/>
    </source>
</evidence>
<evidence type="ECO:0008006" key="4">
    <source>
        <dbReference type="Google" id="ProtNLM"/>
    </source>
</evidence>
<feature type="chain" id="PRO_5045669973" description="Lipoprotein" evidence="1">
    <location>
        <begin position="28"/>
        <end position="389"/>
    </location>
</feature>
<evidence type="ECO:0000313" key="2">
    <source>
        <dbReference type="EMBL" id="GHI21459.1"/>
    </source>
</evidence>
<organism evidence="2 3">
    <name type="scientific">Streptomyces hydrogenans</name>
    <dbReference type="NCBI Taxonomy" id="1873719"/>
    <lineage>
        <taxon>Bacteria</taxon>
        <taxon>Bacillati</taxon>
        <taxon>Actinomycetota</taxon>
        <taxon>Actinomycetes</taxon>
        <taxon>Kitasatosporales</taxon>
        <taxon>Streptomycetaceae</taxon>
        <taxon>Streptomyces</taxon>
    </lineage>
</organism>
<keyword evidence="3" id="KW-1185">Reference proteome</keyword>
<sequence length="389" mass="40740">MTRRTARLATALTAAALLLTACTGSGGAEPAAHPVFSAPPARQVLLALRHTQETGGAALRQTVTFTAGRTTAVRTVSGRVDFAGARGEASGGWRIAPGFPEEARDVLLGNLVALRTGATSERYAVDSRAVHYRAGSAAYWLRYEGDIEPLPGLDAVRVLRGTESAVGGTLLEVLSGVRPQAGGGTRPDGGRTYRADFPLARAVDLFPMDVREELVAAPLHASSPGAPVPVTVEVDAEGRITRARADLAAVLPTEEDSALAGVTGLRVDLSLSAFGPPEPAVAATPDGRVLDAGRAVVPMYEAATGDCVDLDTGMRHRRLVTRVSCDGPHDVRITGQHTLDTAYPGPGAALDLAEEACAGEEEPGGRLAWSGQREWRDLREGRVTCYRLS</sequence>
<gene>
    <name evidence="2" type="ORF">Shyd_28300</name>
</gene>
<keyword evidence="1" id="KW-0732">Signal</keyword>
<accession>A0ABQ3P8X7</accession>